<dbReference type="RefSeq" id="WP_119076433.1">
    <property type="nucleotide sequence ID" value="NZ_CP029600.1"/>
</dbReference>
<feature type="domain" description="DUF7674" evidence="1">
    <location>
        <begin position="9"/>
        <end position="112"/>
    </location>
</feature>
<dbReference type="EMBL" id="CP029600">
    <property type="protein sequence ID" value="AWO00704.1"/>
    <property type="molecule type" value="Genomic_DNA"/>
</dbReference>
<proteinExistence type="predicted"/>
<gene>
    <name evidence="2" type="ORF">DLD77_02830</name>
</gene>
<keyword evidence="3" id="KW-1185">Reference proteome</keyword>
<sequence length="120" mass="13826">MINQFEVPALIEDAIPQLGKALHQFPSIFHIYETMQCLRNFLLQQLRNKNYNLLEKGLRLAGRLYDRGNPLVRKAVADIILPGLSREKLPDNISQIKLYSLIPASFYNQFIQLHLNANHG</sequence>
<reference evidence="2 3" key="1">
    <citation type="submission" date="2018-05" db="EMBL/GenBank/DDBJ databases">
        <title>Chitinophaga sp. nov., isolated from rhizosphere soil of Alhagi.</title>
        <authorList>
            <person name="Liu Y."/>
        </authorList>
    </citation>
    <scope>NUCLEOTIDE SEQUENCE [LARGE SCALE GENOMIC DNA]</scope>
    <source>
        <strain evidence="2 3">T22</strain>
    </source>
</reference>
<dbReference type="Pfam" id="PF24722">
    <property type="entry name" value="DUF7674"/>
    <property type="match status" value="1"/>
</dbReference>
<evidence type="ECO:0000313" key="2">
    <source>
        <dbReference type="EMBL" id="AWO00704.1"/>
    </source>
</evidence>
<evidence type="ECO:0000313" key="3">
    <source>
        <dbReference type="Proteomes" id="UP000246099"/>
    </source>
</evidence>
<name>A0ABM6W9S9_9BACT</name>
<protein>
    <recommendedName>
        <fullName evidence="1">DUF7674 domain-containing protein</fullName>
    </recommendedName>
</protein>
<organism evidence="2 3">
    <name type="scientific">Chitinophaga alhagiae</name>
    <dbReference type="NCBI Taxonomy" id="2203219"/>
    <lineage>
        <taxon>Bacteria</taxon>
        <taxon>Pseudomonadati</taxon>
        <taxon>Bacteroidota</taxon>
        <taxon>Chitinophagia</taxon>
        <taxon>Chitinophagales</taxon>
        <taxon>Chitinophagaceae</taxon>
        <taxon>Chitinophaga</taxon>
    </lineage>
</organism>
<dbReference type="InterPro" id="IPR056091">
    <property type="entry name" value="DUF7674"/>
</dbReference>
<dbReference type="Proteomes" id="UP000246099">
    <property type="component" value="Chromosome"/>
</dbReference>
<evidence type="ECO:0000259" key="1">
    <source>
        <dbReference type="Pfam" id="PF24722"/>
    </source>
</evidence>
<accession>A0ABM6W9S9</accession>